<dbReference type="GO" id="GO:0050830">
    <property type="term" value="P:defense response to Gram-positive bacterium"/>
    <property type="evidence" value="ECO:0007669"/>
    <property type="project" value="TreeGrafter"/>
</dbReference>
<dbReference type="InterPro" id="IPR008063">
    <property type="entry name" value="Fas_rcpt"/>
</dbReference>
<dbReference type="PRINTS" id="PR01680">
    <property type="entry name" value="TNFACTORR6"/>
</dbReference>
<reference evidence="3" key="3">
    <citation type="submission" date="2025-09" db="UniProtKB">
        <authorList>
            <consortium name="Ensembl"/>
        </authorList>
    </citation>
    <scope>IDENTIFICATION</scope>
</reference>
<evidence type="ECO:0000256" key="1">
    <source>
        <dbReference type="PROSITE-ProRule" id="PRU00206"/>
    </source>
</evidence>
<feature type="repeat" description="TNFR-Cys" evidence="1">
    <location>
        <begin position="22"/>
        <end position="64"/>
    </location>
</feature>
<dbReference type="SUPFAM" id="SSF57586">
    <property type="entry name" value="TNF receptor-like"/>
    <property type="match status" value="2"/>
</dbReference>
<dbReference type="GO" id="GO:0009897">
    <property type="term" value="C:external side of plasma membrane"/>
    <property type="evidence" value="ECO:0007669"/>
    <property type="project" value="TreeGrafter"/>
</dbReference>
<dbReference type="PROSITE" id="PS00652">
    <property type="entry name" value="TNFR_NGFR_1"/>
    <property type="match status" value="1"/>
</dbReference>
<dbReference type="GO" id="GO:0006955">
    <property type="term" value="P:immune response"/>
    <property type="evidence" value="ECO:0007669"/>
    <property type="project" value="InterPro"/>
</dbReference>
<reference evidence="3 4" key="1">
    <citation type="submission" date="2022-01" db="EMBL/GenBank/DDBJ databases">
        <title>A chromosome-scale genome assembly of the false clownfish, Amphiprion ocellaris.</title>
        <authorList>
            <person name="Ryu T."/>
        </authorList>
    </citation>
    <scope>NUCLEOTIDE SEQUENCE [LARGE SCALE GENOMIC DNA]</scope>
</reference>
<dbReference type="GO" id="GO:0002720">
    <property type="term" value="P:positive regulation of cytokine production involved in immune response"/>
    <property type="evidence" value="ECO:0007669"/>
    <property type="project" value="TreeGrafter"/>
</dbReference>
<dbReference type="AlphaFoldDB" id="A0AAQ6ACV2"/>
<dbReference type="Gene3D" id="2.10.50.10">
    <property type="entry name" value="Tumor Necrosis Factor Receptor, subunit A, domain 2"/>
    <property type="match status" value="3"/>
</dbReference>
<evidence type="ECO:0000259" key="2">
    <source>
        <dbReference type="PROSITE" id="PS50050"/>
    </source>
</evidence>
<dbReference type="GO" id="GO:0046642">
    <property type="term" value="P:negative regulation of alpha-beta T cell proliferation"/>
    <property type="evidence" value="ECO:0007669"/>
    <property type="project" value="TreeGrafter"/>
</dbReference>
<reference evidence="3" key="2">
    <citation type="submission" date="2025-08" db="UniProtKB">
        <authorList>
            <consortium name="Ensembl"/>
        </authorList>
    </citation>
    <scope>IDENTIFICATION</scope>
</reference>
<sequence>MCPAGSRVKTDCSEFRLTSCLPCIDGTFMNRFTGLKECLPCISCDEGWSLKVKTSCTTTSDAVCEPLDGFYCIDPIGNNCVAARKHRICHPGQYINQTGRYFCQTSLSYEIISDLTNISFCLVCSLLTTLGLSMKLNHDIIFSQFCLKRKMKKNHQNQYHQVGGD</sequence>
<accession>A0AAQ6ACV2</accession>
<dbReference type="PANTHER" id="PTHR46838:SF1">
    <property type="entry name" value="TUMOR NECROSIS FACTOR RECEPTOR SUPERFAMILY MEMBER 14"/>
    <property type="match status" value="1"/>
</dbReference>
<feature type="domain" description="TNFR-Cys" evidence="2">
    <location>
        <begin position="22"/>
        <end position="64"/>
    </location>
</feature>
<dbReference type="GO" id="GO:0006915">
    <property type="term" value="P:apoptotic process"/>
    <property type="evidence" value="ECO:0007669"/>
    <property type="project" value="InterPro"/>
</dbReference>
<proteinExistence type="predicted"/>
<protein>
    <recommendedName>
        <fullName evidence="2">TNFR-Cys domain-containing protein</fullName>
    </recommendedName>
</protein>
<dbReference type="PANTHER" id="PTHR46838">
    <property type="entry name" value="TUMOR NECROSIS FACTOR RECEPTOR SUPERFAMILY MEMBER 14"/>
    <property type="match status" value="1"/>
</dbReference>
<keyword evidence="1" id="KW-1015">Disulfide bond</keyword>
<dbReference type="GO" id="GO:0007165">
    <property type="term" value="P:signal transduction"/>
    <property type="evidence" value="ECO:0007669"/>
    <property type="project" value="InterPro"/>
</dbReference>
<comment type="caution">
    <text evidence="1">Lacks conserved residue(s) required for the propagation of feature annotation.</text>
</comment>
<dbReference type="Ensembl" id="ENSAOCT00000071833.1">
    <property type="protein sequence ID" value="ENSAOCP00000076243.1"/>
    <property type="gene ID" value="ENSAOCG00000009632.2"/>
</dbReference>
<dbReference type="InterPro" id="IPR001368">
    <property type="entry name" value="TNFR/NGFR_Cys_rich_reg"/>
</dbReference>
<dbReference type="GO" id="GO:0004888">
    <property type="term" value="F:transmembrane signaling receptor activity"/>
    <property type="evidence" value="ECO:0007669"/>
    <property type="project" value="InterPro"/>
</dbReference>
<evidence type="ECO:0000313" key="4">
    <source>
        <dbReference type="Proteomes" id="UP001501940"/>
    </source>
</evidence>
<dbReference type="PROSITE" id="PS50050">
    <property type="entry name" value="TNFR_NGFR_2"/>
    <property type="match status" value="1"/>
</dbReference>
<dbReference type="Proteomes" id="UP001501940">
    <property type="component" value="Chromosome 8"/>
</dbReference>
<dbReference type="GO" id="GO:0050829">
    <property type="term" value="P:defense response to Gram-negative bacterium"/>
    <property type="evidence" value="ECO:0007669"/>
    <property type="project" value="TreeGrafter"/>
</dbReference>
<dbReference type="GO" id="GO:2000406">
    <property type="term" value="P:positive regulation of T cell migration"/>
    <property type="evidence" value="ECO:0007669"/>
    <property type="project" value="TreeGrafter"/>
</dbReference>
<dbReference type="SMART" id="SM00208">
    <property type="entry name" value="TNFR"/>
    <property type="match status" value="1"/>
</dbReference>
<dbReference type="GeneTree" id="ENSGT00950000183126"/>
<dbReference type="Pfam" id="PF00020">
    <property type="entry name" value="TNFR_c6"/>
    <property type="match status" value="1"/>
</dbReference>
<feature type="disulfide bond" evidence="1">
    <location>
        <begin position="23"/>
        <end position="38"/>
    </location>
</feature>
<name>A0AAQ6ACV2_AMPOC</name>
<organism evidence="3 4">
    <name type="scientific">Amphiprion ocellaris</name>
    <name type="common">Clown anemonefish</name>
    <dbReference type="NCBI Taxonomy" id="80972"/>
    <lineage>
        <taxon>Eukaryota</taxon>
        <taxon>Metazoa</taxon>
        <taxon>Chordata</taxon>
        <taxon>Craniata</taxon>
        <taxon>Vertebrata</taxon>
        <taxon>Euteleostomi</taxon>
        <taxon>Actinopterygii</taxon>
        <taxon>Neopterygii</taxon>
        <taxon>Teleostei</taxon>
        <taxon>Neoteleostei</taxon>
        <taxon>Acanthomorphata</taxon>
        <taxon>Ovalentaria</taxon>
        <taxon>Pomacentridae</taxon>
        <taxon>Amphiprion</taxon>
    </lineage>
</organism>
<evidence type="ECO:0000313" key="3">
    <source>
        <dbReference type="Ensembl" id="ENSAOCP00000076243.1"/>
    </source>
</evidence>
<keyword evidence="4" id="KW-1185">Reference proteome</keyword>